<organism evidence="3 4">
    <name type="scientific">Liquidambar formosana</name>
    <name type="common">Formosan gum</name>
    <dbReference type="NCBI Taxonomy" id="63359"/>
    <lineage>
        <taxon>Eukaryota</taxon>
        <taxon>Viridiplantae</taxon>
        <taxon>Streptophyta</taxon>
        <taxon>Embryophyta</taxon>
        <taxon>Tracheophyta</taxon>
        <taxon>Spermatophyta</taxon>
        <taxon>Magnoliopsida</taxon>
        <taxon>eudicotyledons</taxon>
        <taxon>Gunneridae</taxon>
        <taxon>Pentapetalae</taxon>
        <taxon>Saxifragales</taxon>
        <taxon>Altingiaceae</taxon>
        <taxon>Liquidambar</taxon>
    </lineage>
</organism>
<keyword evidence="1" id="KW-0677">Repeat</keyword>
<dbReference type="EMBL" id="JBBPBK010000015">
    <property type="protein sequence ID" value="KAK9269801.1"/>
    <property type="molecule type" value="Genomic_DNA"/>
</dbReference>
<comment type="caution">
    <text evidence="3">The sequence shown here is derived from an EMBL/GenBank/DDBJ whole genome shotgun (WGS) entry which is preliminary data.</text>
</comment>
<dbReference type="PANTHER" id="PTHR47926:SF347">
    <property type="entry name" value="PENTATRICOPEPTIDE REPEAT-CONTAINING PROTEIN"/>
    <property type="match status" value="1"/>
</dbReference>
<dbReference type="NCBIfam" id="TIGR00756">
    <property type="entry name" value="PPR"/>
    <property type="match status" value="1"/>
</dbReference>
<evidence type="ECO:0000256" key="2">
    <source>
        <dbReference type="PROSITE-ProRule" id="PRU00708"/>
    </source>
</evidence>
<dbReference type="InterPro" id="IPR011990">
    <property type="entry name" value="TPR-like_helical_dom_sf"/>
</dbReference>
<evidence type="ECO:0000256" key="1">
    <source>
        <dbReference type="ARBA" id="ARBA00022737"/>
    </source>
</evidence>
<gene>
    <name evidence="3" type="ORF">L1049_001579</name>
</gene>
<name>A0AAP0NCN5_LIQFO</name>
<dbReference type="PANTHER" id="PTHR47926">
    <property type="entry name" value="PENTATRICOPEPTIDE REPEAT-CONTAINING PROTEIN"/>
    <property type="match status" value="1"/>
</dbReference>
<dbReference type="GO" id="GO:0009451">
    <property type="term" value="P:RNA modification"/>
    <property type="evidence" value="ECO:0007669"/>
    <property type="project" value="InterPro"/>
</dbReference>
<accession>A0AAP0NCN5</accession>
<evidence type="ECO:0008006" key="5">
    <source>
        <dbReference type="Google" id="ProtNLM"/>
    </source>
</evidence>
<dbReference type="GO" id="GO:0003723">
    <property type="term" value="F:RNA binding"/>
    <property type="evidence" value="ECO:0007669"/>
    <property type="project" value="InterPro"/>
</dbReference>
<dbReference type="AlphaFoldDB" id="A0AAP0NCN5"/>
<keyword evidence="4" id="KW-1185">Reference proteome</keyword>
<evidence type="ECO:0000313" key="4">
    <source>
        <dbReference type="Proteomes" id="UP001415857"/>
    </source>
</evidence>
<evidence type="ECO:0000313" key="3">
    <source>
        <dbReference type="EMBL" id="KAK9269801.1"/>
    </source>
</evidence>
<dbReference type="PROSITE" id="PS51375">
    <property type="entry name" value="PPR"/>
    <property type="match status" value="1"/>
</dbReference>
<proteinExistence type="predicted"/>
<feature type="repeat" description="PPR" evidence="2">
    <location>
        <begin position="27"/>
        <end position="61"/>
    </location>
</feature>
<dbReference type="Proteomes" id="UP001415857">
    <property type="component" value="Unassembled WGS sequence"/>
</dbReference>
<dbReference type="Gene3D" id="1.25.40.10">
    <property type="entry name" value="Tetratricopeptide repeat domain"/>
    <property type="match status" value="1"/>
</dbReference>
<dbReference type="FunFam" id="1.25.40.10:FF:000031">
    <property type="entry name" value="Pentatricopeptide repeat-containing protein mitochondrial"/>
    <property type="match status" value="1"/>
</dbReference>
<dbReference type="InterPro" id="IPR002885">
    <property type="entry name" value="PPR_rpt"/>
</dbReference>
<sequence>MHGLTCMLKCGSIDLARNLFEEMSHRNVISWSTMIGGYAVNGESEKALDLFSRMQNEGVQPNYVTFLGVLSAFGHAGLGSEGRNLFNYMVRSKNRNIQPRKEHYACMVNLLSRIRAS</sequence>
<dbReference type="InterPro" id="IPR046960">
    <property type="entry name" value="PPR_At4g14850-like_plant"/>
</dbReference>
<dbReference type="Pfam" id="PF13041">
    <property type="entry name" value="PPR_2"/>
    <property type="match status" value="1"/>
</dbReference>
<reference evidence="3 4" key="1">
    <citation type="journal article" date="2024" name="Plant J.">
        <title>Genome sequences and population genomics reveal climatic adaptation and genomic divergence between two closely related sweetgum species.</title>
        <authorList>
            <person name="Xu W.Q."/>
            <person name="Ren C.Q."/>
            <person name="Zhang X.Y."/>
            <person name="Comes H.P."/>
            <person name="Liu X.H."/>
            <person name="Li Y.G."/>
            <person name="Kettle C.J."/>
            <person name="Jalonen R."/>
            <person name="Gaisberger H."/>
            <person name="Ma Y.Z."/>
            <person name="Qiu Y.X."/>
        </authorList>
    </citation>
    <scope>NUCLEOTIDE SEQUENCE [LARGE SCALE GENOMIC DNA]</scope>
    <source>
        <strain evidence="3">Hangzhou</strain>
    </source>
</reference>
<protein>
    <recommendedName>
        <fullName evidence="5">Pentatricopeptide repeat-containing protein</fullName>
    </recommendedName>
</protein>